<feature type="compositionally biased region" description="Low complexity" evidence="1">
    <location>
        <begin position="17"/>
        <end position="42"/>
    </location>
</feature>
<gene>
    <name evidence="2" type="ORF">Pcinc_029691</name>
</gene>
<sequence length="151" mass="16480">MSRLVKDVRDSSHSRSVPEGATAAASAGPASSASGGNSPMSGNKIVKTWRVMGDRTRSKTKDILKRWQTMNNGQTSEDSLGGLDEFSDISGSTDSERGHRGKKGTWSVHVWSKYCTVHFLVPFLVLNVFDLFVTLSPSPSRHSSTLPQWLL</sequence>
<feature type="compositionally biased region" description="Basic and acidic residues" evidence="1">
    <location>
        <begin position="1"/>
        <end position="13"/>
    </location>
</feature>
<proteinExistence type="predicted"/>
<reference evidence="2" key="1">
    <citation type="submission" date="2023-10" db="EMBL/GenBank/DDBJ databases">
        <title>Genome assemblies of two species of porcelain crab, Petrolisthes cinctipes and Petrolisthes manimaculis (Anomura: Porcellanidae).</title>
        <authorList>
            <person name="Angst P."/>
        </authorList>
    </citation>
    <scope>NUCLEOTIDE SEQUENCE</scope>
    <source>
        <strain evidence="2">PB745_01</strain>
        <tissue evidence="2">Gill</tissue>
    </source>
</reference>
<evidence type="ECO:0000313" key="2">
    <source>
        <dbReference type="EMBL" id="KAK3864654.1"/>
    </source>
</evidence>
<feature type="region of interest" description="Disordered" evidence="1">
    <location>
        <begin position="70"/>
        <end position="102"/>
    </location>
</feature>
<protein>
    <submittedName>
        <fullName evidence="2">Uncharacterized protein</fullName>
    </submittedName>
</protein>
<evidence type="ECO:0000256" key="1">
    <source>
        <dbReference type="SAM" id="MobiDB-lite"/>
    </source>
</evidence>
<dbReference type="AlphaFoldDB" id="A0AAE1K5J5"/>
<evidence type="ECO:0000313" key="3">
    <source>
        <dbReference type="Proteomes" id="UP001286313"/>
    </source>
</evidence>
<dbReference type="EMBL" id="JAWQEG010003750">
    <property type="protein sequence ID" value="KAK3864654.1"/>
    <property type="molecule type" value="Genomic_DNA"/>
</dbReference>
<organism evidence="2 3">
    <name type="scientific">Petrolisthes cinctipes</name>
    <name type="common">Flat porcelain crab</name>
    <dbReference type="NCBI Taxonomy" id="88211"/>
    <lineage>
        <taxon>Eukaryota</taxon>
        <taxon>Metazoa</taxon>
        <taxon>Ecdysozoa</taxon>
        <taxon>Arthropoda</taxon>
        <taxon>Crustacea</taxon>
        <taxon>Multicrustacea</taxon>
        <taxon>Malacostraca</taxon>
        <taxon>Eumalacostraca</taxon>
        <taxon>Eucarida</taxon>
        <taxon>Decapoda</taxon>
        <taxon>Pleocyemata</taxon>
        <taxon>Anomura</taxon>
        <taxon>Galatheoidea</taxon>
        <taxon>Porcellanidae</taxon>
        <taxon>Petrolisthes</taxon>
    </lineage>
</organism>
<comment type="caution">
    <text evidence="2">The sequence shown here is derived from an EMBL/GenBank/DDBJ whole genome shotgun (WGS) entry which is preliminary data.</text>
</comment>
<name>A0AAE1K5J5_PETCI</name>
<feature type="region of interest" description="Disordered" evidence="1">
    <location>
        <begin position="1"/>
        <end position="47"/>
    </location>
</feature>
<keyword evidence="3" id="KW-1185">Reference proteome</keyword>
<dbReference type="Proteomes" id="UP001286313">
    <property type="component" value="Unassembled WGS sequence"/>
</dbReference>
<accession>A0AAE1K5J5</accession>